<protein>
    <submittedName>
        <fullName evidence="1">Uncharacterized protein</fullName>
    </submittedName>
</protein>
<evidence type="ECO:0000313" key="1">
    <source>
        <dbReference type="EMBL" id="EFZ35974.1"/>
    </source>
</evidence>
<dbReference type="Proteomes" id="UP000005580">
    <property type="component" value="Unassembled WGS sequence"/>
</dbReference>
<dbReference type="EMBL" id="AEPE02000006">
    <property type="protein sequence ID" value="EFZ35974.1"/>
    <property type="molecule type" value="Genomic_DNA"/>
</dbReference>
<proteinExistence type="predicted"/>
<dbReference type="HOGENOM" id="CLU_3046633_0_0_10"/>
<accession>E7RTG8</accession>
<dbReference type="AlphaFoldDB" id="E7RTG8"/>
<reference evidence="1" key="1">
    <citation type="submission" date="2011-01" db="EMBL/GenBank/DDBJ databases">
        <authorList>
            <person name="Muzny D."/>
            <person name="Qin X."/>
            <person name="Buhay C."/>
            <person name="Dugan-Rocha S."/>
            <person name="Ding Y."/>
            <person name="Chen G."/>
            <person name="Hawes A."/>
            <person name="Holder M."/>
            <person name="Jhangiani S."/>
            <person name="Johnson A."/>
            <person name="Khan Z."/>
            <person name="Li Z."/>
            <person name="Liu W."/>
            <person name="Liu X."/>
            <person name="Perez L."/>
            <person name="Shen H."/>
            <person name="Wang Q."/>
            <person name="Watt J."/>
            <person name="Xi L."/>
            <person name="Xin Y."/>
            <person name="Zhou J."/>
            <person name="Deng J."/>
            <person name="Jiang H."/>
            <person name="Liu Y."/>
            <person name="Qu J."/>
            <person name="Song X.-Z."/>
            <person name="Zhang L."/>
            <person name="Villasana D."/>
            <person name="Johnson A."/>
            <person name="Liu J."/>
            <person name="Liyanage D."/>
            <person name="Lorensuhewa L."/>
            <person name="Robinson T."/>
            <person name="Song A."/>
            <person name="Song B.-B."/>
            <person name="Dinh H."/>
            <person name="Thornton R."/>
            <person name="Coyle M."/>
            <person name="Francisco L."/>
            <person name="Jackson L."/>
            <person name="Javaid M."/>
            <person name="Korchina V."/>
            <person name="Kovar C."/>
            <person name="Mata R."/>
            <person name="Mathew T."/>
            <person name="Ngo R."/>
            <person name="Nguyen L."/>
            <person name="Nguyen N."/>
            <person name="Okwuonu G."/>
            <person name="Ongeri F."/>
            <person name="Pham C."/>
            <person name="Simmons D."/>
            <person name="Wilczek-Boney K."/>
            <person name="Hale W."/>
            <person name="Jakkamsetti A."/>
            <person name="Pham P."/>
            <person name="Ruth R."/>
            <person name="San Lucas F."/>
            <person name="Warren J."/>
            <person name="Zhang J."/>
            <person name="Zhao Z."/>
            <person name="Zhou C."/>
            <person name="Zhu D."/>
            <person name="Lee S."/>
            <person name="Bess C."/>
            <person name="Blankenburg K."/>
            <person name="Forbes L."/>
            <person name="Fu Q."/>
            <person name="Gubbala S."/>
            <person name="Hirani K."/>
            <person name="Jayaseelan J.C."/>
            <person name="Lara F."/>
            <person name="Munidasa M."/>
            <person name="Palculict T."/>
            <person name="Patil S."/>
            <person name="Pu L.-L."/>
            <person name="Saada N."/>
            <person name="Tang L."/>
            <person name="Weissenberger G."/>
            <person name="Zhu Y."/>
            <person name="Hemphill L."/>
            <person name="Shang Y."/>
            <person name="Youmans B."/>
            <person name="Ayvaz T."/>
            <person name="Ross M."/>
            <person name="Santibanez J."/>
            <person name="Aqrawi P."/>
            <person name="Gross S."/>
            <person name="Joshi V."/>
            <person name="Fowler G."/>
            <person name="Nazareth L."/>
            <person name="Reid J."/>
            <person name="Worley K."/>
            <person name="Petrosino J."/>
            <person name="Highlander S."/>
            <person name="Gibbs R."/>
        </authorList>
    </citation>
    <scope>NUCLEOTIDE SEQUENCE [LARGE SCALE GENOMIC DNA]</scope>
    <source>
        <strain evidence="1">ATCC 33269</strain>
    </source>
</reference>
<comment type="caution">
    <text evidence="1">The sequence shown here is derived from an EMBL/GenBank/DDBJ whole genome shotgun (WGS) entry which is preliminary data.</text>
</comment>
<name>E7RTG8_9BACT</name>
<keyword evidence="2" id="KW-1185">Reference proteome</keyword>
<organism evidence="1 2">
    <name type="scientific">Hoylesella oralis ATCC 33269</name>
    <dbReference type="NCBI Taxonomy" id="873533"/>
    <lineage>
        <taxon>Bacteria</taxon>
        <taxon>Pseudomonadati</taxon>
        <taxon>Bacteroidota</taxon>
        <taxon>Bacteroidia</taxon>
        <taxon>Bacteroidales</taxon>
        <taxon>Prevotellaceae</taxon>
        <taxon>Hoylesella</taxon>
    </lineage>
</organism>
<sequence>MTCRKETCPFFTNYKYDTSFYNHETPHRSSFDNFATKLINSKDEEDLLGIYLKK</sequence>
<evidence type="ECO:0000313" key="2">
    <source>
        <dbReference type="Proteomes" id="UP000005580"/>
    </source>
</evidence>
<gene>
    <name evidence="1" type="ORF">HMPREF0663_12041</name>
</gene>